<dbReference type="AlphaFoldDB" id="A0A0F6W7Z4"/>
<gene>
    <name evidence="6" type="ORF">DB32_006885</name>
</gene>
<name>A0A0F6W7Z4_9BACT</name>
<evidence type="ECO:0000256" key="3">
    <source>
        <dbReference type="ARBA" id="ARBA00023004"/>
    </source>
</evidence>
<dbReference type="GO" id="GO:0003735">
    <property type="term" value="F:structural constituent of ribosome"/>
    <property type="evidence" value="ECO:0007669"/>
    <property type="project" value="TreeGrafter"/>
</dbReference>
<reference evidence="6 7" key="1">
    <citation type="submission" date="2015-03" db="EMBL/GenBank/DDBJ databases">
        <title>Genome assembly of Sandaracinus amylolyticus DSM 53668.</title>
        <authorList>
            <person name="Sharma G."/>
            <person name="Subramanian S."/>
        </authorList>
    </citation>
    <scope>NUCLEOTIDE SEQUENCE [LARGE SCALE GENOMIC DNA]</scope>
    <source>
        <strain evidence="6 7">DSM 53668</strain>
    </source>
</reference>
<sequence>MVSSIHDPRALSDAWLRAIDEAAPVLLGPHDRTGPALADEVARLSELYTRDRGALRAQSAALAARLRFFLPRDLPKIEGPLAELAWAGALPAGPRWKVLDLGAGLGTTTLGIATFAKRVGIEGLDVLAIERDPRSLDVMKHLAAKCGRGVLADETAPVTLETRELDLEPIDVRALRTPGGYSMVVLGLALNELWAAHPDPLERRSTLLARASEILADDGVVIVIEPALRESSRALQQLRDRIDASPRAPYVFAPCTRSGPCPMLEGERDWCHEELPLALPDALKTVARGAGLRWEGLSYAYLTLRKTPGRVADAWRVVGGPIESKGRTEWHACGEPGLVRIARLTRNRREGDALEGAQRGSMIAIEGEPAPGETLRTDRVRIDRRR</sequence>
<organism evidence="6 7">
    <name type="scientific">Sandaracinus amylolyticus</name>
    <dbReference type="NCBI Taxonomy" id="927083"/>
    <lineage>
        <taxon>Bacteria</taxon>
        <taxon>Pseudomonadati</taxon>
        <taxon>Myxococcota</taxon>
        <taxon>Polyangia</taxon>
        <taxon>Polyangiales</taxon>
        <taxon>Sandaracinaceae</taxon>
        <taxon>Sandaracinus</taxon>
    </lineage>
</organism>
<dbReference type="GO" id="GO:0006412">
    <property type="term" value="P:translation"/>
    <property type="evidence" value="ECO:0007669"/>
    <property type="project" value="InterPro"/>
</dbReference>
<keyword evidence="1" id="KW-0479">Metal-binding</keyword>
<feature type="compositionally biased region" description="Basic and acidic residues" evidence="5">
    <location>
        <begin position="375"/>
        <end position="386"/>
    </location>
</feature>
<dbReference type="OrthoDB" id="9767833at2"/>
<dbReference type="GO" id="GO:0046872">
    <property type="term" value="F:metal ion binding"/>
    <property type="evidence" value="ECO:0007669"/>
    <property type="project" value="UniProtKB-KW"/>
</dbReference>
<accession>A0A0F6W7Z4</accession>
<evidence type="ECO:0000256" key="5">
    <source>
        <dbReference type="SAM" id="MobiDB-lite"/>
    </source>
</evidence>
<feature type="region of interest" description="Disordered" evidence="5">
    <location>
        <begin position="366"/>
        <end position="386"/>
    </location>
</feature>
<dbReference type="CDD" id="cd02440">
    <property type="entry name" value="AdoMet_MTases"/>
    <property type="match status" value="1"/>
</dbReference>
<evidence type="ECO:0000256" key="1">
    <source>
        <dbReference type="ARBA" id="ARBA00022723"/>
    </source>
</evidence>
<evidence type="ECO:0000313" key="6">
    <source>
        <dbReference type="EMBL" id="AKF09736.1"/>
    </source>
</evidence>
<evidence type="ECO:0000256" key="4">
    <source>
        <dbReference type="ARBA" id="ARBA00023014"/>
    </source>
</evidence>
<dbReference type="InterPro" id="IPR029063">
    <property type="entry name" value="SAM-dependent_MTases_sf"/>
</dbReference>
<evidence type="ECO:0000313" key="7">
    <source>
        <dbReference type="Proteomes" id="UP000034883"/>
    </source>
</evidence>
<dbReference type="RefSeq" id="WP_053236758.1">
    <property type="nucleotide sequence ID" value="NZ_CP011125.1"/>
</dbReference>
<dbReference type="STRING" id="927083.DB32_006885"/>
<dbReference type="Gene3D" id="3.40.50.150">
    <property type="entry name" value="Vaccinia Virus protein VP39"/>
    <property type="match status" value="1"/>
</dbReference>
<keyword evidence="2" id="KW-0809">Transit peptide</keyword>
<proteinExistence type="predicted"/>
<evidence type="ECO:0008006" key="8">
    <source>
        <dbReference type="Google" id="ProtNLM"/>
    </source>
</evidence>
<dbReference type="InterPro" id="IPR052571">
    <property type="entry name" value="Mt_RNA_Methyltransferase"/>
</dbReference>
<dbReference type="GO" id="GO:0015935">
    <property type="term" value="C:small ribosomal subunit"/>
    <property type="evidence" value="ECO:0007669"/>
    <property type="project" value="TreeGrafter"/>
</dbReference>
<dbReference type="EMBL" id="CP011125">
    <property type="protein sequence ID" value="AKF09736.1"/>
    <property type="molecule type" value="Genomic_DNA"/>
</dbReference>
<keyword evidence="4" id="KW-0411">Iron-sulfur</keyword>
<dbReference type="SUPFAM" id="SSF53335">
    <property type="entry name" value="S-adenosyl-L-methionine-dependent methyltransferases"/>
    <property type="match status" value="1"/>
</dbReference>
<dbReference type="InterPro" id="IPR015324">
    <property type="entry name" value="Ribosomal_Rsm22-like"/>
</dbReference>
<keyword evidence="7" id="KW-1185">Reference proteome</keyword>
<dbReference type="PANTHER" id="PTHR13184">
    <property type="entry name" value="37S RIBOSOMAL PROTEIN S22"/>
    <property type="match status" value="1"/>
</dbReference>
<dbReference type="GO" id="GO:0051536">
    <property type="term" value="F:iron-sulfur cluster binding"/>
    <property type="evidence" value="ECO:0007669"/>
    <property type="project" value="UniProtKB-KW"/>
</dbReference>
<dbReference type="GO" id="GO:0008168">
    <property type="term" value="F:methyltransferase activity"/>
    <property type="evidence" value="ECO:0007669"/>
    <property type="project" value="InterPro"/>
</dbReference>
<dbReference type="Pfam" id="PF09243">
    <property type="entry name" value="Rsm22"/>
    <property type="match status" value="1"/>
</dbReference>
<keyword evidence="3" id="KW-0408">Iron</keyword>
<dbReference type="KEGG" id="samy:DB32_006885"/>
<protein>
    <recommendedName>
        <fullName evidence="8">Methyltransferase</fullName>
    </recommendedName>
</protein>
<dbReference type="PANTHER" id="PTHR13184:SF5">
    <property type="entry name" value="METHYLTRANSFERASE-LIKE PROTEIN 17, MITOCHONDRIAL"/>
    <property type="match status" value="1"/>
</dbReference>
<evidence type="ECO:0000256" key="2">
    <source>
        <dbReference type="ARBA" id="ARBA00022946"/>
    </source>
</evidence>
<dbReference type="Proteomes" id="UP000034883">
    <property type="component" value="Chromosome"/>
</dbReference>